<gene>
    <name evidence="2" type="ORF">GCM10008986_25200</name>
</gene>
<evidence type="ECO:0000313" key="3">
    <source>
        <dbReference type="Proteomes" id="UP001500880"/>
    </source>
</evidence>
<dbReference type="Gene3D" id="3.90.1210.10">
    <property type="entry name" value="Antifreeze-like/N-acetylneuraminic acid synthase C-terminal domain"/>
    <property type="match status" value="1"/>
</dbReference>
<dbReference type="RefSeq" id="WP_343841670.1">
    <property type="nucleotide sequence ID" value="NZ_BAAADO010000005.1"/>
</dbReference>
<dbReference type="EMBL" id="BAAADO010000005">
    <property type="protein sequence ID" value="GAA0497192.1"/>
    <property type="molecule type" value="Genomic_DNA"/>
</dbReference>
<sequence>MIESKKRAFIFLVLAFILALVAGYFVYEKVKSLNAELGGMTEVYVANDNIPARQEISEKAVTVMEIPNKFVTDSHITSMENLKNRVSVVQLGEGDLITEEMIKPVSHLRDENNRLVSLPASETLTFDQFIEPLDRVDLVVSREIEGEKRTETFMKDVLVYHAQSKDNNMLGIGVVIPAERVEELIHVQHYAEHIRVLKANVGNSNASDGSNSG</sequence>
<dbReference type="InterPro" id="IPR013974">
    <property type="entry name" value="SAF"/>
</dbReference>
<protein>
    <recommendedName>
        <fullName evidence="1">SAF domain-containing protein</fullName>
    </recommendedName>
</protein>
<feature type="domain" description="SAF" evidence="1">
    <location>
        <begin position="42"/>
        <end position="103"/>
    </location>
</feature>
<proteinExistence type="predicted"/>
<name>A0ABP3LD97_9BACI</name>
<comment type="caution">
    <text evidence="2">The sequence shown here is derived from an EMBL/GenBank/DDBJ whole genome shotgun (WGS) entry which is preliminary data.</text>
</comment>
<dbReference type="CDD" id="cd11614">
    <property type="entry name" value="SAF_CpaB_FlgA_like"/>
    <property type="match status" value="1"/>
</dbReference>
<keyword evidence="3" id="KW-1185">Reference proteome</keyword>
<evidence type="ECO:0000313" key="2">
    <source>
        <dbReference type="EMBL" id="GAA0497192.1"/>
    </source>
</evidence>
<reference evidence="3" key="1">
    <citation type="journal article" date="2019" name="Int. J. Syst. Evol. Microbiol.">
        <title>The Global Catalogue of Microorganisms (GCM) 10K type strain sequencing project: providing services to taxonomists for standard genome sequencing and annotation.</title>
        <authorList>
            <consortium name="The Broad Institute Genomics Platform"/>
            <consortium name="The Broad Institute Genome Sequencing Center for Infectious Disease"/>
            <person name="Wu L."/>
            <person name="Ma J."/>
        </authorList>
    </citation>
    <scope>NUCLEOTIDE SEQUENCE [LARGE SCALE GENOMIC DNA]</scope>
    <source>
        <strain evidence="3">JCM 12389</strain>
    </source>
</reference>
<dbReference type="Proteomes" id="UP001500880">
    <property type="component" value="Unassembled WGS sequence"/>
</dbReference>
<accession>A0ABP3LD97</accession>
<organism evidence="2 3">
    <name type="scientific">Salinibacillus aidingensis</name>
    <dbReference type="NCBI Taxonomy" id="237684"/>
    <lineage>
        <taxon>Bacteria</taxon>
        <taxon>Bacillati</taxon>
        <taxon>Bacillota</taxon>
        <taxon>Bacilli</taxon>
        <taxon>Bacillales</taxon>
        <taxon>Bacillaceae</taxon>
        <taxon>Salinibacillus</taxon>
    </lineage>
</organism>
<evidence type="ECO:0000259" key="1">
    <source>
        <dbReference type="Pfam" id="PF08666"/>
    </source>
</evidence>
<dbReference type="Pfam" id="PF08666">
    <property type="entry name" value="SAF"/>
    <property type="match status" value="1"/>
</dbReference>